<dbReference type="RefSeq" id="XP_053055584.1">
    <property type="nucleotide sequence ID" value="XM_053199609.1"/>
</dbReference>
<protein>
    <submittedName>
        <fullName evidence="3">Translation initiation factor IF-2-like</fullName>
    </submittedName>
</protein>
<name>A0ABM3N819_ACIJB</name>
<feature type="compositionally biased region" description="Low complexity" evidence="1">
    <location>
        <begin position="256"/>
        <end position="281"/>
    </location>
</feature>
<feature type="compositionally biased region" description="Basic and acidic residues" evidence="1">
    <location>
        <begin position="161"/>
        <end position="170"/>
    </location>
</feature>
<accession>A0ABM3N819</accession>
<evidence type="ECO:0000256" key="1">
    <source>
        <dbReference type="SAM" id="MobiDB-lite"/>
    </source>
</evidence>
<feature type="compositionally biased region" description="Basic and acidic residues" evidence="1">
    <location>
        <begin position="86"/>
        <end position="97"/>
    </location>
</feature>
<feature type="compositionally biased region" description="Low complexity" evidence="1">
    <location>
        <begin position="146"/>
        <end position="156"/>
    </location>
</feature>
<feature type="region of interest" description="Disordered" evidence="1">
    <location>
        <begin position="133"/>
        <end position="217"/>
    </location>
</feature>
<evidence type="ECO:0000313" key="2">
    <source>
        <dbReference type="Proteomes" id="UP001652583"/>
    </source>
</evidence>
<reference evidence="3" key="1">
    <citation type="submission" date="2025-08" db="UniProtKB">
        <authorList>
            <consortium name="RefSeq"/>
        </authorList>
    </citation>
    <scope>IDENTIFICATION</scope>
    <source>
        <tissue evidence="3">Blood</tissue>
    </source>
</reference>
<feature type="region of interest" description="Disordered" evidence="1">
    <location>
        <begin position="240"/>
        <end position="307"/>
    </location>
</feature>
<dbReference type="GeneID" id="113603589"/>
<sequence length="355" mass="38502">MSVLGCRVPGSWVSLPSIRGRTDHRSLARDKIQIPNTKYGFYRMCTTSAPSSSLKTIKSGTSCHRVDYGPSDCASFLTSRRLGKRGGGEQRARRDPRNQGTGGAAWEVQRTGPQEKWVTLVYLKPTRAQASLYRLQTTPRSPTCQARSPAARAPSRLSDQVGDRTVRTHLEGASAPGTAGAHPDRDPEPSRRPLSGQPARAPRRQSQAARPRAPAAARRSHLCRALLTARSQAGRALAVPRFHPRRALAPPPLAPSSPTRRALAPARCTAPPRAPRRGSAPQNTQRAPGAFKGTGPRAGVAPRPPLEGVLGRRARSEFGDPPLPRRHLRVTPAEKSNRVCVWSSDRVVVSFERAC</sequence>
<feature type="compositionally biased region" description="Basic and acidic residues" evidence="1">
    <location>
        <begin position="182"/>
        <end position="191"/>
    </location>
</feature>
<feature type="region of interest" description="Disordered" evidence="1">
    <location>
        <begin position="81"/>
        <end position="110"/>
    </location>
</feature>
<gene>
    <name evidence="3" type="primary">LOC113603589</name>
</gene>
<organism evidence="2 3">
    <name type="scientific">Acinonyx jubatus</name>
    <name type="common">Cheetah</name>
    <dbReference type="NCBI Taxonomy" id="32536"/>
    <lineage>
        <taxon>Eukaryota</taxon>
        <taxon>Metazoa</taxon>
        <taxon>Chordata</taxon>
        <taxon>Craniata</taxon>
        <taxon>Vertebrata</taxon>
        <taxon>Euteleostomi</taxon>
        <taxon>Mammalia</taxon>
        <taxon>Eutheria</taxon>
        <taxon>Laurasiatheria</taxon>
        <taxon>Carnivora</taxon>
        <taxon>Feliformia</taxon>
        <taxon>Felidae</taxon>
        <taxon>Felinae</taxon>
        <taxon>Acinonyx</taxon>
    </lineage>
</organism>
<proteinExistence type="predicted"/>
<feature type="compositionally biased region" description="Polar residues" evidence="1">
    <location>
        <begin position="134"/>
        <end position="145"/>
    </location>
</feature>
<feature type="compositionally biased region" description="Low complexity" evidence="1">
    <location>
        <begin position="197"/>
        <end position="217"/>
    </location>
</feature>
<keyword evidence="2" id="KW-1185">Reference proteome</keyword>
<dbReference type="Proteomes" id="UP001652583">
    <property type="component" value="Chromosome B4"/>
</dbReference>
<evidence type="ECO:0000313" key="3">
    <source>
        <dbReference type="RefSeq" id="XP_053055584.1"/>
    </source>
</evidence>